<dbReference type="STRING" id="631454.N177_2209"/>
<dbReference type="InterPro" id="IPR036390">
    <property type="entry name" value="WH_DNA-bd_sf"/>
</dbReference>
<dbReference type="Gene3D" id="1.10.10.10">
    <property type="entry name" value="Winged helix-like DNA-binding domain superfamily/Winged helix DNA-binding domain"/>
    <property type="match status" value="1"/>
</dbReference>
<dbReference type="InterPro" id="IPR036388">
    <property type="entry name" value="WH-like_DNA-bd_sf"/>
</dbReference>
<dbReference type="Gene3D" id="3.40.190.10">
    <property type="entry name" value="Periplasmic binding protein-like II"/>
    <property type="match status" value="2"/>
</dbReference>
<dbReference type="PANTHER" id="PTHR30126">
    <property type="entry name" value="HTH-TYPE TRANSCRIPTIONAL REGULATOR"/>
    <property type="match status" value="1"/>
</dbReference>
<dbReference type="Proteomes" id="UP000017819">
    <property type="component" value="Unassembled WGS sequence"/>
</dbReference>
<evidence type="ECO:0000256" key="1">
    <source>
        <dbReference type="ARBA" id="ARBA00009437"/>
    </source>
</evidence>
<dbReference type="CDD" id="cd05466">
    <property type="entry name" value="PBP2_LTTR_substrate"/>
    <property type="match status" value="1"/>
</dbReference>
<dbReference type="RefSeq" id="WP_023432339.1">
    <property type="nucleotide sequence ID" value="NZ_AWXZ01000029.1"/>
</dbReference>
<dbReference type="PROSITE" id="PS50931">
    <property type="entry name" value="HTH_LYSR"/>
    <property type="match status" value="1"/>
</dbReference>
<keyword evidence="5" id="KW-0175">Coiled coil</keyword>
<dbReference type="Pfam" id="PF03466">
    <property type="entry name" value="LysR_substrate"/>
    <property type="match status" value="1"/>
</dbReference>
<evidence type="ECO:0000256" key="5">
    <source>
        <dbReference type="SAM" id="Coils"/>
    </source>
</evidence>
<proteinExistence type="inferred from homology"/>
<evidence type="ECO:0000313" key="7">
    <source>
        <dbReference type="EMBL" id="ESR24886.1"/>
    </source>
</evidence>
<reference evidence="7 8" key="1">
    <citation type="journal article" date="2014" name="Genome Announc.">
        <title>Draft Genome Sequence of Lutibaculum baratangense Strain AMV1T, Isolated from a Mud Volcano in Andamans, India.</title>
        <authorList>
            <person name="Singh A."/>
            <person name="Sreenivas A."/>
            <person name="Sathyanarayana Reddy G."/>
            <person name="Pinnaka A.K."/>
            <person name="Shivaji S."/>
        </authorList>
    </citation>
    <scope>NUCLEOTIDE SEQUENCE [LARGE SCALE GENOMIC DNA]</scope>
    <source>
        <strain evidence="7 8">AMV1</strain>
    </source>
</reference>
<dbReference type="AlphaFoldDB" id="V4RFH9"/>
<dbReference type="PANTHER" id="PTHR30126:SF2">
    <property type="entry name" value="HTH-TYPE TRANSCRIPTIONAL REGULATOR YJIE"/>
    <property type="match status" value="1"/>
</dbReference>
<name>V4RFH9_9HYPH</name>
<dbReference type="PRINTS" id="PR00039">
    <property type="entry name" value="HTHLYSR"/>
</dbReference>
<dbReference type="eggNOG" id="COG0583">
    <property type="taxonomic scope" value="Bacteria"/>
</dbReference>
<accession>V4RFH9</accession>
<evidence type="ECO:0000313" key="8">
    <source>
        <dbReference type="Proteomes" id="UP000017819"/>
    </source>
</evidence>
<feature type="coiled-coil region" evidence="5">
    <location>
        <begin position="61"/>
        <end position="88"/>
    </location>
</feature>
<organism evidence="7 8">
    <name type="scientific">Lutibaculum baratangense AMV1</name>
    <dbReference type="NCBI Taxonomy" id="631454"/>
    <lineage>
        <taxon>Bacteria</taxon>
        <taxon>Pseudomonadati</taxon>
        <taxon>Pseudomonadota</taxon>
        <taxon>Alphaproteobacteria</taxon>
        <taxon>Hyphomicrobiales</taxon>
        <taxon>Tepidamorphaceae</taxon>
        <taxon>Lutibaculum</taxon>
    </lineage>
</organism>
<feature type="domain" description="HTH lysR-type" evidence="6">
    <location>
        <begin position="1"/>
        <end position="58"/>
    </location>
</feature>
<comment type="caution">
    <text evidence="7">The sequence shown here is derived from an EMBL/GenBank/DDBJ whole genome shotgun (WGS) entry which is preliminary data.</text>
</comment>
<evidence type="ECO:0000256" key="4">
    <source>
        <dbReference type="ARBA" id="ARBA00023163"/>
    </source>
</evidence>
<keyword evidence="2" id="KW-0805">Transcription regulation</keyword>
<keyword evidence="8" id="KW-1185">Reference proteome</keyword>
<evidence type="ECO:0000256" key="3">
    <source>
        <dbReference type="ARBA" id="ARBA00023125"/>
    </source>
</evidence>
<dbReference type="SUPFAM" id="SSF53850">
    <property type="entry name" value="Periplasmic binding protein-like II"/>
    <property type="match status" value="1"/>
</dbReference>
<dbReference type="SUPFAM" id="SSF46785">
    <property type="entry name" value="Winged helix' DNA-binding domain"/>
    <property type="match status" value="1"/>
</dbReference>
<protein>
    <submittedName>
        <fullName evidence="7">Transcriptional regulator, LysR family</fullName>
    </submittedName>
</protein>
<keyword evidence="3" id="KW-0238">DNA-binding</keyword>
<dbReference type="InterPro" id="IPR000847">
    <property type="entry name" value="LysR_HTH_N"/>
</dbReference>
<dbReference type="EMBL" id="AWXZ01000029">
    <property type="protein sequence ID" value="ESR24886.1"/>
    <property type="molecule type" value="Genomic_DNA"/>
</dbReference>
<dbReference type="Pfam" id="PF00126">
    <property type="entry name" value="HTH_1"/>
    <property type="match status" value="1"/>
</dbReference>
<keyword evidence="4" id="KW-0804">Transcription</keyword>
<evidence type="ECO:0000256" key="2">
    <source>
        <dbReference type="ARBA" id="ARBA00023015"/>
    </source>
</evidence>
<gene>
    <name evidence="7" type="ORF">N177_2209</name>
</gene>
<evidence type="ECO:0000259" key="6">
    <source>
        <dbReference type="PROSITE" id="PS50931"/>
    </source>
</evidence>
<dbReference type="InterPro" id="IPR005119">
    <property type="entry name" value="LysR_subst-bd"/>
</dbReference>
<dbReference type="OrthoDB" id="528082at2"/>
<comment type="similarity">
    <text evidence="1">Belongs to the LysR transcriptional regulatory family.</text>
</comment>
<dbReference type="GO" id="GO:0003700">
    <property type="term" value="F:DNA-binding transcription factor activity"/>
    <property type="evidence" value="ECO:0007669"/>
    <property type="project" value="InterPro"/>
</dbReference>
<dbReference type="GO" id="GO:0000976">
    <property type="term" value="F:transcription cis-regulatory region binding"/>
    <property type="evidence" value="ECO:0007669"/>
    <property type="project" value="TreeGrafter"/>
</dbReference>
<sequence length="298" mass="32906">MRLEWLEDILAVLETGSLAAAAERRCVTQPAFSRRIMAIEAHLGVELIERARKPSRPKPALRDQRERIHELAAGLRDLRNDLQRHDRETQNSLVISCQHAITTSVAPTLVRGLGGEPHLNVRLRSGNREECFAQLVTRQADIALLYQTHREPLAGADDYVELIELGPEPLLPVFPTRRLDELAAARTAGGIPVVAYPADVFLGKVTRQEIFPDLELLVHPRAETALTPAIKELVCAGVGVGWLPRSLVAAELRAGVLQDLSGDLPSCTMTIAAMRLRTNRLASVERVWRAVGEFRAGE</sequence>